<proteinExistence type="predicted"/>
<sequence>MLAMRGPSPSKMYCKKEGILNTSHSCGISLVLATFIMRCDPDVCLPCQHPLSWRKISPFCCCYVPHPTQLPIS</sequence>
<dbReference type="AlphaFoldDB" id="A0A5B7FBZ3"/>
<organism evidence="1 2">
    <name type="scientific">Portunus trituberculatus</name>
    <name type="common">Swimming crab</name>
    <name type="synonym">Neptunus trituberculatus</name>
    <dbReference type="NCBI Taxonomy" id="210409"/>
    <lineage>
        <taxon>Eukaryota</taxon>
        <taxon>Metazoa</taxon>
        <taxon>Ecdysozoa</taxon>
        <taxon>Arthropoda</taxon>
        <taxon>Crustacea</taxon>
        <taxon>Multicrustacea</taxon>
        <taxon>Malacostraca</taxon>
        <taxon>Eumalacostraca</taxon>
        <taxon>Eucarida</taxon>
        <taxon>Decapoda</taxon>
        <taxon>Pleocyemata</taxon>
        <taxon>Brachyura</taxon>
        <taxon>Eubrachyura</taxon>
        <taxon>Portunoidea</taxon>
        <taxon>Portunidae</taxon>
        <taxon>Portuninae</taxon>
        <taxon>Portunus</taxon>
    </lineage>
</organism>
<reference evidence="1 2" key="1">
    <citation type="submission" date="2019-05" db="EMBL/GenBank/DDBJ databases">
        <title>Another draft genome of Portunus trituberculatus and its Hox gene families provides insights of decapod evolution.</title>
        <authorList>
            <person name="Jeong J.-H."/>
            <person name="Song I."/>
            <person name="Kim S."/>
            <person name="Choi T."/>
            <person name="Kim D."/>
            <person name="Ryu S."/>
            <person name="Kim W."/>
        </authorList>
    </citation>
    <scope>NUCLEOTIDE SEQUENCE [LARGE SCALE GENOMIC DNA]</scope>
    <source>
        <tissue evidence="1">Muscle</tissue>
    </source>
</reference>
<accession>A0A5B7FBZ3</accession>
<name>A0A5B7FBZ3_PORTR</name>
<comment type="caution">
    <text evidence="1">The sequence shown here is derived from an EMBL/GenBank/DDBJ whole genome shotgun (WGS) entry which is preliminary data.</text>
</comment>
<dbReference type="EMBL" id="VSRR010005656">
    <property type="protein sequence ID" value="MPC43025.1"/>
    <property type="molecule type" value="Genomic_DNA"/>
</dbReference>
<keyword evidence="2" id="KW-1185">Reference proteome</keyword>
<protein>
    <submittedName>
        <fullName evidence="1">Uncharacterized protein</fullName>
    </submittedName>
</protein>
<evidence type="ECO:0000313" key="1">
    <source>
        <dbReference type="EMBL" id="MPC43025.1"/>
    </source>
</evidence>
<evidence type="ECO:0000313" key="2">
    <source>
        <dbReference type="Proteomes" id="UP000324222"/>
    </source>
</evidence>
<gene>
    <name evidence="1" type="ORF">E2C01_036660</name>
</gene>
<dbReference type="Proteomes" id="UP000324222">
    <property type="component" value="Unassembled WGS sequence"/>
</dbReference>